<evidence type="ECO:0000313" key="8">
    <source>
        <dbReference type="EMBL" id="MDW5595710.1"/>
    </source>
</evidence>
<dbReference type="Proteomes" id="UP001284601">
    <property type="component" value="Unassembled WGS sequence"/>
</dbReference>
<dbReference type="Pfam" id="PF00420">
    <property type="entry name" value="Oxidored_q2"/>
    <property type="match status" value="1"/>
</dbReference>
<evidence type="ECO:0000313" key="9">
    <source>
        <dbReference type="Proteomes" id="UP001284601"/>
    </source>
</evidence>
<evidence type="ECO:0000256" key="5">
    <source>
        <dbReference type="ARBA" id="ARBA00022989"/>
    </source>
</evidence>
<protein>
    <submittedName>
        <fullName evidence="8">Sodium:proton antiporter</fullName>
    </submittedName>
</protein>
<evidence type="ECO:0000256" key="2">
    <source>
        <dbReference type="ARBA" id="ARBA00010388"/>
    </source>
</evidence>
<comment type="caution">
    <text evidence="8">The sequence shown here is derived from an EMBL/GenBank/DDBJ whole genome shotgun (WGS) entry which is preliminary data.</text>
</comment>
<sequence length="136" mass="14507">MTLIFALAAAIVFGAGAFLVLTNDLVRVVAGMVLISQSAVLVVIASGLTRGDAPILPTGDKQPSDPLVQAMALTAIVIGLAVTALLLAIVARVRATLRSLEVRELARDEAEHTADLEQSLEEMYERLESPEEREEQ</sequence>
<dbReference type="InterPro" id="IPR050601">
    <property type="entry name" value="CPA3_antiporter_subunitC"/>
</dbReference>
<dbReference type="Gene3D" id="1.10.287.3510">
    <property type="match status" value="1"/>
</dbReference>
<reference evidence="9" key="1">
    <citation type="submission" date="2023-07" db="EMBL/GenBank/DDBJ databases">
        <title>Conexibacter stalactiti sp. nov., isolated from stalactites in a lava cave and emended description of the genus Conexibacter.</title>
        <authorList>
            <person name="Lee S.D."/>
        </authorList>
    </citation>
    <scope>NUCLEOTIDE SEQUENCE [LARGE SCALE GENOMIC DNA]</scope>
    <source>
        <strain evidence="9">KCTC 39840</strain>
    </source>
</reference>
<feature type="transmembrane region" description="Helical" evidence="7">
    <location>
        <begin position="27"/>
        <end position="49"/>
    </location>
</feature>
<dbReference type="InterPro" id="IPR039428">
    <property type="entry name" value="NUOK/Mnh_C1-like"/>
</dbReference>
<evidence type="ECO:0000256" key="6">
    <source>
        <dbReference type="ARBA" id="ARBA00023136"/>
    </source>
</evidence>
<keyword evidence="4 7" id="KW-0812">Transmembrane</keyword>
<keyword evidence="6 7" id="KW-0472">Membrane</keyword>
<gene>
    <name evidence="8" type="ORF">R7226_15275</name>
</gene>
<evidence type="ECO:0000256" key="1">
    <source>
        <dbReference type="ARBA" id="ARBA00004651"/>
    </source>
</evidence>
<keyword evidence="3" id="KW-1003">Cell membrane</keyword>
<evidence type="ECO:0000256" key="3">
    <source>
        <dbReference type="ARBA" id="ARBA00022475"/>
    </source>
</evidence>
<comment type="subcellular location">
    <subcellularLocation>
        <location evidence="1">Cell membrane</location>
        <topology evidence="1">Multi-pass membrane protein</topology>
    </subcellularLocation>
</comment>
<evidence type="ECO:0000256" key="7">
    <source>
        <dbReference type="SAM" id="Phobius"/>
    </source>
</evidence>
<keyword evidence="9" id="KW-1185">Reference proteome</keyword>
<keyword evidence="5 7" id="KW-1133">Transmembrane helix</keyword>
<accession>A0ABU4HR41</accession>
<organism evidence="8 9">
    <name type="scientific">Conexibacter stalactiti</name>
    <dbReference type="NCBI Taxonomy" id="1940611"/>
    <lineage>
        <taxon>Bacteria</taxon>
        <taxon>Bacillati</taxon>
        <taxon>Actinomycetota</taxon>
        <taxon>Thermoleophilia</taxon>
        <taxon>Solirubrobacterales</taxon>
        <taxon>Conexibacteraceae</taxon>
        <taxon>Conexibacter</taxon>
    </lineage>
</organism>
<feature type="transmembrane region" description="Helical" evidence="7">
    <location>
        <begin position="70"/>
        <end position="91"/>
    </location>
</feature>
<evidence type="ECO:0000256" key="4">
    <source>
        <dbReference type="ARBA" id="ARBA00022692"/>
    </source>
</evidence>
<proteinExistence type="inferred from homology"/>
<comment type="similarity">
    <text evidence="2">Belongs to the CPA3 antiporters (TC 2.A.63) subunit C family.</text>
</comment>
<name>A0ABU4HR41_9ACTN</name>
<dbReference type="RefSeq" id="WP_318598047.1">
    <property type="nucleotide sequence ID" value="NZ_JAWSTH010000038.1"/>
</dbReference>
<dbReference type="PANTHER" id="PTHR34583:SF2">
    <property type="entry name" value="ANTIPORTER SUBUNIT MNHC2-RELATED"/>
    <property type="match status" value="1"/>
</dbReference>
<dbReference type="PANTHER" id="PTHR34583">
    <property type="entry name" value="ANTIPORTER SUBUNIT MNHC2-RELATED"/>
    <property type="match status" value="1"/>
</dbReference>
<dbReference type="EMBL" id="JAWSTH010000038">
    <property type="protein sequence ID" value="MDW5595710.1"/>
    <property type="molecule type" value="Genomic_DNA"/>
</dbReference>